<evidence type="ECO:0000313" key="2">
    <source>
        <dbReference type="Proteomes" id="UP001396334"/>
    </source>
</evidence>
<sequence>MSTRASRYDRMAEATESNSCHDRDVDAARLFAGLSAATTEVPVAHNRDVDVARLSAGLSAATTEVLVAREGSRAVSNETTSTSVFNGVCSSATGGECGNGPGIPVSHTSTGEVPENENLEAPANPIVGSEPQAGSNLMHMKPFYCLNGEKRLLLSLMR</sequence>
<dbReference type="EMBL" id="JBBPBN010000116">
    <property type="protein sequence ID" value="KAK8977771.1"/>
    <property type="molecule type" value="Genomic_DNA"/>
</dbReference>
<dbReference type="Proteomes" id="UP001396334">
    <property type="component" value="Unassembled WGS sequence"/>
</dbReference>
<proteinExistence type="predicted"/>
<gene>
    <name evidence="1" type="ORF">V6N11_000098</name>
</gene>
<comment type="caution">
    <text evidence="1">The sequence shown here is derived from an EMBL/GenBank/DDBJ whole genome shotgun (WGS) entry which is preliminary data.</text>
</comment>
<accession>A0ABR2NNM6</accession>
<protein>
    <submittedName>
        <fullName evidence="1">Uncharacterized protein</fullName>
    </submittedName>
</protein>
<organism evidence="1 2">
    <name type="scientific">Hibiscus sabdariffa</name>
    <name type="common">roselle</name>
    <dbReference type="NCBI Taxonomy" id="183260"/>
    <lineage>
        <taxon>Eukaryota</taxon>
        <taxon>Viridiplantae</taxon>
        <taxon>Streptophyta</taxon>
        <taxon>Embryophyta</taxon>
        <taxon>Tracheophyta</taxon>
        <taxon>Spermatophyta</taxon>
        <taxon>Magnoliopsida</taxon>
        <taxon>eudicotyledons</taxon>
        <taxon>Gunneridae</taxon>
        <taxon>Pentapetalae</taxon>
        <taxon>rosids</taxon>
        <taxon>malvids</taxon>
        <taxon>Malvales</taxon>
        <taxon>Malvaceae</taxon>
        <taxon>Malvoideae</taxon>
        <taxon>Hibiscus</taxon>
    </lineage>
</organism>
<reference evidence="1 2" key="1">
    <citation type="journal article" date="2024" name="G3 (Bethesda)">
        <title>Genome assembly of Hibiscus sabdariffa L. provides insights into metabolisms of medicinal natural products.</title>
        <authorList>
            <person name="Kim T."/>
        </authorList>
    </citation>
    <scope>NUCLEOTIDE SEQUENCE [LARGE SCALE GENOMIC DNA]</scope>
    <source>
        <strain evidence="1">TK-2024</strain>
        <tissue evidence="1">Old leaves</tissue>
    </source>
</reference>
<keyword evidence="2" id="KW-1185">Reference proteome</keyword>
<evidence type="ECO:0000313" key="1">
    <source>
        <dbReference type="EMBL" id="KAK8977771.1"/>
    </source>
</evidence>
<name>A0ABR2NNM6_9ROSI</name>